<evidence type="ECO:0000256" key="2">
    <source>
        <dbReference type="ARBA" id="ARBA00022857"/>
    </source>
</evidence>
<evidence type="ECO:0000256" key="1">
    <source>
        <dbReference type="ARBA" id="ARBA00007870"/>
    </source>
</evidence>
<dbReference type="InterPro" id="IPR013332">
    <property type="entry name" value="KPR_N"/>
</dbReference>
<dbReference type="InterPro" id="IPR036291">
    <property type="entry name" value="NAD(P)-bd_dom_sf"/>
</dbReference>
<dbReference type="EC" id="1.1.1.169" evidence="4"/>
<proteinExistence type="inferred from homology"/>
<protein>
    <recommendedName>
        <fullName evidence="4">2-dehydropantoate 2-reductase</fullName>
        <ecNumber evidence="4">1.1.1.169</ecNumber>
    </recommendedName>
    <alternativeName>
        <fullName evidence="4">Ketopantoate reductase</fullName>
    </alternativeName>
</protein>
<evidence type="ECO:0000256" key="4">
    <source>
        <dbReference type="RuleBase" id="RU362068"/>
    </source>
</evidence>
<evidence type="ECO:0000259" key="5">
    <source>
        <dbReference type="Pfam" id="PF02558"/>
    </source>
</evidence>
<keyword evidence="2 4" id="KW-0521">NADP</keyword>
<keyword evidence="3 4" id="KW-0560">Oxidoreductase</keyword>
<dbReference type="Pfam" id="PF02558">
    <property type="entry name" value="ApbA"/>
    <property type="match status" value="1"/>
</dbReference>
<dbReference type="SUPFAM" id="SSF51735">
    <property type="entry name" value="NAD(P)-binding Rossmann-fold domains"/>
    <property type="match status" value="1"/>
</dbReference>
<evidence type="ECO:0000313" key="7">
    <source>
        <dbReference type="EMBL" id="QGU94482.1"/>
    </source>
</evidence>
<dbReference type="Gene3D" id="1.10.1040.10">
    <property type="entry name" value="N-(1-d-carboxylethyl)-l-norvaline Dehydrogenase, domain 2"/>
    <property type="match status" value="1"/>
</dbReference>
<comment type="pathway">
    <text evidence="4">Cofactor biosynthesis; (R)-pantothenate biosynthesis; (R)-pantoate from 3-methyl-2-oxobutanoate: step 2/2.</text>
</comment>
<comment type="catalytic activity">
    <reaction evidence="4">
        <text>(R)-pantoate + NADP(+) = 2-dehydropantoate + NADPH + H(+)</text>
        <dbReference type="Rhea" id="RHEA:16233"/>
        <dbReference type="ChEBI" id="CHEBI:11561"/>
        <dbReference type="ChEBI" id="CHEBI:15378"/>
        <dbReference type="ChEBI" id="CHEBI:15980"/>
        <dbReference type="ChEBI" id="CHEBI:57783"/>
        <dbReference type="ChEBI" id="CHEBI:58349"/>
        <dbReference type="EC" id="1.1.1.169"/>
    </reaction>
</comment>
<sequence>MKVAILGCGAMGTVLGAYLTKKGCAVELIDSYQAHVDALNNSGAHIVGTVDFTVPVKAITPDQMEGIYDIVFLFTKQTSNEEVLPKLLPYLGPNSTVCTLQNGVPEPFVANYVGKERTVGGTVLWGATFMEPGVSELTQDLSRNDHLFEIGEIDGSITPRIQAVADVLNFMGHTKVSDSLMASRWGKLINNACMSGMSAACGCTFGGVLDNDIARACLSYLGREVKLCCEAAGYQLPTLLHEQSPETLDLKDQAMFNADQEMFLTMYSDMRTAKASMLQDLEKKKLTEVKMINGYVCQTGDKYGIDTPFNDKVVEVVSKIEKGELPLSMDNVNLFDRTLFTYDLYSI</sequence>
<dbReference type="Pfam" id="PF08546">
    <property type="entry name" value="ApbA_C"/>
    <property type="match status" value="1"/>
</dbReference>
<dbReference type="PANTHER" id="PTHR21708:SF26">
    <property type="entry name" value="2-DEHYDROPANTOATE 2-REDUCTASE"/>
    <property type="match status" value="1"/>
</dbReference>
<evidence type="ECO:0000256" key="3">
    <source>
        <dbReference type="ARBA" id="ARBA00023002"/>
    </source>
</evidence>
<dbReference type="UniPathway" id="UPA00028">
    <property type="reaction ID" value="UER00004"/>
</dbReference>
<dbReference type="Gene3D" id="3.40.50.720">
    <property type="entry name" value="NAD(P)-binding Rossmann-like Domain"/>
    <property type="match status" value="1"/>
</dbReference>
<comment type="function">
    <text evidence="4">Catalyzes the NADPH-dependent reduction of ketopantoate into pantoic acid.</text>
</comment>
<reference evidence="7 8" key="1">
    <citation type="submission" date="2019-12" db="EMBL/GenBank/DDBJ databases">
        <title>Genome sequenceing of Clostridium bovifaecis.</title>
        <authorList>
            <person name="Yao Y."/>
        </authorList>
    </citation>
    <scope>NUCLEOTIDE SEQUENCE [LARGE SCALE GENOMIC DNA]</scope>
    <source>
        <strain evidence="7 8">BXX</strain>
    </source>
</reference>
<organism evidence="7 8">
    <name type="scientific">Clostridium bovifaecis</name>
    <dbReference type="NCBI Taxonomy" id="2184719"/>
    <lineage>
        <taxon>Bacteria</taxon>
        <taxon>Bacillati</taxon>
        <taxon>Bacillota</taxon>
        <taxon>Clostridia</taxon>
        <taxon>Eubacteriales</taxon>
        <taxon>Clostridiaceae</taxon>
        <taxon>Clostridium</taxon>
    </lineage>
</organism>
<dbReference type="InterPro" id="IPR013752">
    <property type="entry name" value="KPA_reductase"/>
</dbReference>
<dbReference type="GO" id="GO:0005737">
    <property type="term" value="C:cytoplasm"/>
    <property type="evidence" value="ECO:0007669"/>
    <property type="project" value="TreeGrafter"/>
</dbReference>
<accession>A0A6I6EL65</accession>
<dbReference type="EMBL" id="CP046522">
    <property type="protein sequence ID" value="QGU94482.1"/>
    <property type="molecule type" value="Genomic_DNA"/>
</dbReference>
<dbReference type="InterPro" id="IPR003710">
    <property type="entry name" value="ApbA"/>
</dbReference>
<dbReference type="InterPro" id="IPR051402">
    <property type="entry name" value="KPR-Related"/>
</dbReference>
<dbReference type="PANTHER" id="PTHR21708">
    <property type="entry name" value="PROBABLE 2-DEHYDROPANTOATE 2-REDUCTASE"/>
    <property type="match status" value="1"/>
</dbReference>
<dbReference type="SUPFAM" id="SSF48179">
    <property type="entry name" value="6-phosphogluconate dehydrogenase C-terminal domain-like"/>
    <property type="match status" value="1"/>
</dbReference>
<comment type="similarity">
    <text evidence="1 4">Belongs to the ketopantoate reductase family.</text>
</comment>
<dbReference type="NCBIfam" id="TIGR00745">
    <property type="entry name" value="apbA_panE"/>
    <property type="match status" value="1"/>
</dbReference>
<evidence type="ECO:0000259" key="6">
    <source>
        <dbReference type="Pfam" id="PF08546"/>
    </source>
</evidence>
<gene>
    <name evidence="7" type="ORF">GOM49_04630</name>
</gene>
<name>A0A6I6EL65_9CLOT</name>
<feature type="domain" description="Ketopantoate reductase C-terminal" evidence="6">
    <location>
        <begin position="180"/>
        <end position="321"/>
    </location>
</feature>
<dbReference type="InterPro" id="IPR008927">
    <property type="entry name" value="6-PGluconate_DH-like_C_sf"/>
</dbReference>
<dbReference type="AlphaFoldDB" id="A0A6I6EL65"/>
<evidence type="ECO:0000313" key="8">
    <source>
        <dbReference type="Proteomes" id="UP000422764"/>
    </source>
</evidence>
<dbReference type="GO" id="GO:0008677">
    <property type="term" value="F:2-dehydropantoate 2-reductase activity"/>
    <property type="evidence" value="ECO:0007669"/>
    <property type="project" value="UniProtKB-EC"/>
</dbReference>
<keyword evidence="4" id="KW-0566">Pantothenate biosynthesis</keyword>
<feature type="domain" description="Ketopantoate reductase N-terminal" evidence="5">
    <location>
        <begin position="3"/>
        <end position="139"/>
    </location>
</feature>
<dbReference type="Proteomes" id="UP000422764">
    <property type="component" value="Chromosome"/>
</dbReference>
<keyword evidence="8" id="KW-1185">Reference proteome</keyword>
<dbReference type="InterPro" id="IPR013328">
    <property type="entry name" value="6PGD_dom2"/>
</dbReference>
<dbReference type="GO" id="GO:0015940">
    <property type="term" value="P:pantothenate biosynthetic process"/>
    <property type="evidence" value="ECO:0007669"/>
    <property type="project" value="UniProtKB-UniPathway"/>
</dbReference>